<evidence type="ECO:0000313" key="14">
    <source>
        <dbReference type="EMBL" id="CAI4030271.1"/>
    </source>
</evidence>
<keyword evidence="7 11" id="KW-0798">TonB box</keyword>
<keyword evidence="3 10" id="KW-1134">Transmembrane beta strand</keyword>
<feature type="domain" description="Secretin/TonB short N-terminal" evidence="13">
    <location>
        <begin position="56"/>
        <end position="107"/>
    </location>
</feature>
<keyword evidence="2 10" id="KW-0813">Transport</keyword>
<comment type="similarity">
    <text evidence="10 11">Belongs to the TonB-dependent receptor family.</text>
</comment>
<evidence type="ECO:0000256" key="12">
    <source>
        <dbReference type="SAM" id="MobiDB-lite"/>
    </source>
</evidence>
<evidence type="ECO:0000256" key="5">
    <source>
        <dbReference type="ARBA" id="ARBA00022692"/>
    </source>
</evidence>
<feature type="region of interest" description="Disordered" evidence="12">
    <location>
        <begin position="107"/>
        <end position="128"/>
    </location>
</feature>
<evidence type="ECO:0000256" key="7">
    <source>
        <dbReference type="ARBA" id="ARBA00023077"/>
    </source>
</evidence>
<dbReference type="Proteomes" id="UP001179121">
    <property type="component" value="Chromosome"/>
</dbReference>
<evidence type="ECO:0000256" key="9">
    <source>
        <dbReference type="ARBA" id="ARBA00023237"/>
    </source>
</evidence>
<organism evidence="14 15">
    <name type="scientific">Nitrospira tepida</name>
    <dbReference type="NCBI Taxonomy" id="2973512"/>
    <lineage>
        <taxon>Bacteria</taxon>
        <taxon>Pseudomonadati</taxon>
        <taxon>Nitrospirota</taxon>
        <taxon>Nitrospiria</taxon>
        <taxon>Nitrospirales</taxon>
        <taxon>Nitrospiraceae</taxon>
        <taxon>Nitrospira</taxon>
    </lineage>
</organism>
<dbReference type="PANTHER" id="PTHR30069:SF42">
    <property type="entry name" value="FERRIC AEROBACTIN RECEPTOR"/>
    <property type="match status" value="1"/>
</dbReference>
<keyword evidence="4" id="KW-0406">Ion transport</keyword>
<keyword evidence="14" id="KW-0675">Receptor</keyword>
<dbReference type="GO" id="GO:0044718">
    <property type="term" value="P:siderophore transmembrane transport"/>
    <property type="evidence" value="ECO:0007669"/>
    <property type="project" value="TreeGrafter"/>
</dbReference>
<keyword evidence="4" id="KW-0410">Iron transport</keyword>
<keyword evidence="9 10" id="KW-0998">Cell outer membrane</keyword>
<evidence type="ECO:0000313" key="15">
    <source>
        <dbReference type="Proteomes" id="UP001179121"/>
    </source>
</evidence>
<name>A0AA86MWI9_9BACT</name>
<dbReference type="PROSITE" id="PS52016">
    <property type="entry name" value="TONB_DEPENDENT_REC_3"/>
    <property type="match status" value="1"/>
</dbReference>
<dbReference type="CDD" id="cd01347">
    <property type="entry name" value="ligand_gated_channel"/>
    <property type="match status" value="1"/>
</dbReference>
<evidence type="ECO:0000256" key="10">
    <source>
        <dbReference type="PROSITE-ProRule" id="PRU01360"/>
    </source>
</evidence>
<evidence type="ECO:0000256" key="4">
    <source>
        <dbReference type="ARBA" id="ARBA00022496"/>
    </source>
</evidence>
<evidence type="ECO:0000256" key="11">
    <source>
        <dbReference type="RuleBase" id="RU003357"/>
    </source>
</evidence>
<accession>A0AA86MWI9</accession>
<evidence type="ECO:0000256" key="3">
    <source>
        <dbReference type="ARBA" id="ARBA00022452"/>
    </source>
</evidence>
<dbReference type="Gene3D" id="2.40.170.20">
    <property type="entry name" value="TonB-dependent receptor, beta-barrel domain"/>
    <property type="match status" value="1"/>
</dbReference>
<dbReference type="InterPro" id="IPR037066">
    <property type="entry name" value="Plug_dom_sf"/>
</dbReference>
<evidence type="ECO:0000256" key="1">
    <source>
        <dbReference type="ARBA" id="ARBA00004571"/>
    </source>
</evidence>
<dbReference type="InterPro" id="IPR039426">
    <property type="entry name" value="TonB-dep_rcpt-like"/>
</dbReference>
<dbReference type="GO" id="GO:0009279">
    <property type="term" value="C:cell outer membrane"/>
    <property type="evidence" value="ECO:0007669"/>
    <property type="project" value="UniProtKB-SubCell"/>
</dbReference>
<dbReference type="Gene3D" id="2.170.130.10">
    <property type="entry name" value="TonB-dependent receptor, plug domain"/>
    <property type="match status" value="1"/>
</dbReference>
<dbReference type="InterPro" id="IPR011662">
    <property type="entry name" value="Secretin/TonB_short_N"/>
</dbReference>
<dbReference type="Pfam" id="PF00593">
    <property type="entry name" value="TonB_dep_Rec_b-barrel"/>
    <property type="match status" value="1"/>
</dbReference>
<dbReference type="SUPFAM" id="SSF56935">
    <property type="entry name" value="Porins"/>
    <property type="match status" value="1"/>
</dbReference>
<dbReference type="Pfam" id="PF07715">
    <property type="entry name" value="Plug"/>
    <property type="match status" value="1"/>
</dbReference>
<evidence type="ECO:0000256" key="8">
    <source>
        <dbReference type="ARBA" id="ARBA00023136"/>
    </source>
</evidence>
<comment type="subcellular location">
    <subcellularLocation>
        <location evidence="1 10">Cell outer membrane</location>
        <topology evidence="1 10">Multi-pass membrane protein</topology>
    </subcellularLocation>
</comment>
<dbReference type="Pfam" id="PF07660">
    <property type="entry name" value="STN"/>
    <property type="match status" value="1"/>
</dbReference>
<dbReference type="GO" id="GO:0015344">
    <property type="term" value="F:siderophore uptake transmembrane transporter activity"/>
    <property type="evidence" value="ECO:0007669"/>
    <property type="project" value="TreeGrafter"/>
</dbReference>
<proteinExistence type="inferred from homology"/>
<keyword evidence="15" id="KW-1185">Reference proteome</keyword>
<sequence>MTWKELGIGLLIFTILTIAAFGLASAVWAQTESVTVAIPPQDLSTALNTFAEQTGLQILYASELTEGKVTKGLSGTMTADEAIRALLDNTDLSYVFTDGKTIAIRQSAGPSKPMAPPASSVSGPPDTTLKLPEVTVTATRSERPLAAIPEAVTVITHEEIEKQTTLSRSLVDVLGKLVPGFAPGTQSLSNFGQTLRGRNALIMIDGVPQSTLRNAGRDLNTIDPSAIERIEIVRGATAIYGDGATGGIVHIITKRPGTGKPVLSTEVLASTAPTNPTAGLGGRVVQSVAAKKGPVDFSLSGSYERVGGLFDARGDRIPPDLQSSQGGLSDLNMYNLFGKVGADLGAQRLELTVNRFVAEQDSDYVTDFANSSQAGKAVARKGLALDDQSGTKNTVVNLDYIRKNLLGSHVRAQAYYRDYLTRFFPFDGQSFATLGNNIIQSRVLSEKFGGRLTVETPIPIAQALKPVLLWGADASREQTSQRVAIMDPALFANSGGLAFQPIDDRVWVPPMTQRSLAFFGQLELKLHERWLVRGGVRHERIGLETAAFTTLGGEPIAAGSRDFDATVFNAGTVVYLTDEVNLFANYSQGFSIPDVGLIIRSAPAGFSFSDSQLSPIRVNHYEVGLRGDWSRFQASVVGYYNESLLGVTSAGFFANVVRAPERVYGVEGTFDVQLARWSLGGTATYVEGENDINRTGDYKYLNGFRIPPLKLTAYVEHLTVPTWSWRNRLQVLYSGTRDPGLGPAVFGGRPVHSFTVLDFISTVKAGPGRIQFGIENLLNSQYYLPISQLQRVGIASLTAARGMVVSLGYSVTW</sequence>
<keyword evidence="8 10" id="KW-0472">Membrane</keyword>
<keyword evidence="5 10" id="KW-0812">Transmembrane</keyword>
<dbReference type="Gene3D" id="3.55.50.30">
    <property type="match status" value="1"/>
</dbReference>
<keyword evidence="6" id="KW-0408">Iron</keyword>
<evidence type="ECO:0000259" key="13">
    <source>
        <dbReference type="SMART" id="SM00965"/>
    </source>
</evidence>
<dbReference type="KEGG" id="nti:DNFV4_00699"/>
<dbReference type="AlphaFoldDB" id="A0AA86MWI9"/>
<reference evidence="14" key="1">
    <citation type="submission" date="2022-10" db="EMBL/GenBank/DDBJ databases">
        <authorList>
            <person name="Koch H."/>
        </authorList>
    </citation>
    <scope>NUCLEOTIDE SEQUENCE</scope>
    <source>
        <strain evidence="14">DNF</strain>
    </source>
</reference>
<dbReference type="RefSeq" id="WP_289267267.1">
    <property type="nucleotide sequence ID" value="NZ_OX365700.1"/>
</dbReference>
<evidence type="ECO:0000256" key="2">
    <source>
        <dbReference type="ARBA" id="ARBA00022448"/>
    </source>
</evidence>
<dbReference type="PANTHER" id="PTHR30069">
    <property type="entry name" value="TONB-DEPENDENT OUTER MEMBRANE RECEPTOR"/>
    <property type="match status" value="1"/>
</dbReference>
<evidence type="ECO:0000256" key="6">
    <source>
        <dbReference type="ARBA" id="ARBA00023004"/>
    </source>
</evidence>
<dbReference type="InterPro" id="IPR012910">
    <property type="entry name" value="Plug_dom"/>
</dbReference>
<protein>
    <submittedName>
        <fullName evidence="14">TonB-dependent siderophore receptor</fullName>
    </submittedName>
</protein>
<dbReference type="EMBL" id="OX365700">
    <property type="protein sequence ID" value="CAI4030271.1"/>
    <property type="molecule type" value="Genomic_DNA"/>
</dbReference>
<gene>
    <name evidence="14" type="ORF">DNFV4_00699</name>
</gene>
<dbReference type="InterPro" id="IPR036942">
    <property type="entry name" value="Beta-barrel_TonB_sf"/>
</dbReference>
<dbReference type="InterPro" id="IPR000531">
    <property type="entry name" value="Beta-barrel_TonB"/>
</dbReference>
<dbReference type="SMART" id="SM00965">
    <property type="entry name" value="STN"/>
    <property type="match status" value="1"/>
</dbReference>